<reference evidence="1" key="1">
    <citation type="submission" date="2018-02" db="EMBL/GenBank/DDBJ databases">
        <title>Rhizophora mucronata_Transcriptome.</title>
        <authorList>
            <person name="Meera S.P."/>
            <person name="Sreeshan A."/>
            <person name="Augustine A."/>
        </authorList>
    </citation>
    <scope>NUCLEOTIDE SEQUENCE</scope>
    <source>
        <tissue evidence="1">Leaf</tissue>
    </source>
</reference>
<sequence length="61" mass="7212">METIRWWRSEILKFITLLRLLLILSRRIAPHQRRRLMPRNTVLCSSPNSKSPAALWPCLGN</sequence>
<protein>
    <submittedName>
        <fullName evidence="1">Uncharacterized protein</fullName>
    </submittedName>
</protein>
<name>A0A2P2K0M0_RHIMU</name>
<proteinExistence type="predicted"/>
<evidence type="ECO:0000313" key="1">
    <source>
        <dbReference type="EMBL" id="MBW99267.1"/>
    </source>
</evidence>
<accession>A0A2P2K0M0</accession>
<organism evidence="1">
    <name type="scientific">Rhizophora mucronata</name>
    <name type="common">Asiatic mangrove</name>
    <dbReference type="NCBI Taxonomy" id="61149"/>
    <lineage>
        <taxon>Eukaryota</taxon>
        <taxon>Viridiplantae</taxon>
        <taxon>Streptophyta</taxon>
        <taxon>Embryophyta</taxon>
        <taxon>Tracheophyta</taxon>
        <taxon>Spermatophyta</taxon>
        <taxon>Magnoliopsida</taxon>
        <taxon>eudicotyledons</taxon>
        <taxon>Gunneridae</taxon>
        <taxon>Pentapetalae</taxon>
        <taxon>rosids</taxon>
        <taxon>fabids</taxon>
        <taxon>Malpighiales</taxon>
        <taxon>Rhizophoraceae</taxon>
        <taxon>Rhizophora</taxon>
    </lineage>
</organism>
<dbReference type="EMBL" id="GGEC01018784">
    <property type="protein sequence ID" value="MBW99267.1"/>
    <property type="molecule type" value="Transcribed_RNA"/>
</dbReference>
<dbReference type="AlphaFoldDB" id="A0A2P2K0M0"/>